<evidence type="ECO:0000313" key="2">
    <source>
        <dbReference type="EMBL" id="WAT94008.1"/>
    </source>
</evidence>
<dbReference type="EMBL" id="JACVHL010000030">
    <property type="protein sequence ID" value="MCC3807738.1"/>
    <property type="molecule type" value="Genomic_DNA"/>
</dbReference>
<evidence type="ECO:0000313" key="4">
    <source>
        <dbReference type="Proteomes" id="UP001156560"/>
    </source>
</evidence>
<evidence type="ECO:0000313" key="3">
    <source>
        <dbReference type="Proteomes" id="UP000726777"/>
    </source>
</evidence>
<dbReference type="Proteomes" id="UP001156560">
    <property type="component" value="Plasmid pHLD"/>
</dbReference>
<geneLocation type="plasmid" evidence="2 4">
    <name>pHLD</name>
</geneLocation>
<reference evidence="2" key="2">
    <citation type="submission" date="2022-12" db="EMBL/GenBank/DDBJ databases">
        <title>Vibrio parahaemolyticus become highly virulent by producing novel Tc toxins.</title>
        <authorList>
            <person name="Yang F."/>
            <person name="You Y."/>
            <person name="Lai Q."/>
            <person name="Xu L."/>
            <person name="Li F."/>
        </authorList>
    </citation>
    <scope>NUCLEOTIDE SEQUENCE</scope>
    <source>
        <strain evidence="2">Vp-HL-202005</strain>
        <plasmid evidence="2">pHLD</plasmid>
    </source>
</reference>
<organism evidence="1 3">
    <name type="scientific">Vibrio parahaemolyticus</name>
    <dbReference type="NCBI Taxonomy" id="670"/>
    <lineage>
        <taxon>Bacteria</taxon>
        <taxon>Pseudomonadati</taxon>
        <taxon>Pseudomonadota</taxon>
        <taxon>Gammaproteobacteria</taxon>
        <taxon>Vibrionales</taxon>
        <taxon>Vibrionaceae</taxon>
        <taxon>Vibrio</taxon>
    </lineage>
</organism>
<dbReference type="Proteomes" id="UP000726777">
    <property type="component" value="Unassembled WGS sequence"/>
</dbReference>
<dbReference type="RefSeq" id="WP_228085972.1">
    <property type="nucleotide sequence ID" value="NZ_CP097872.1"/>
</dbReference>
<keyword evidence="2" id="KW-0614">Plasmid</keyword>
<dbReference type="EMBL" id="CP114199">
    <property type="protein sequence ID" value="WAT94008.1"/>
    <property type="molecule type" value="Genomic_DNA"/>
</dbReference>
<proteinExistence type="predicted"/>
<name>A0A9Q3UF73_VIBPH</name>
<accession>A0A9Q3UF73</accession>
<reference evidence="1" key="1">
    <citation type="submission" date="2020-09" db="EMBL/GenBank/DDBJ databases">
        <title>Genome sequence of Vibrio parahaemolyticus isolates.</title>
        <authorList>
            <person name="Hammerl J.A."/>
            <person name="Strauch E."/>
        </authorList>
    </citation>
    <scope>NUCLEOTIDE SEQUENCE</scope>
    <source>
        <strain evidence="1">17-VB00146</strain>
    </source>
</reference>
<protein>
    <submittedName>
        <fullName evidence="1">Uncharacterized protein</fullName>
    </submittedName>
</protein>
<dbReference type="AlphaFoldDB" id="A0A9Q3UF73"/>
<sequence>MARSITFSGRDELSNELTELATVWGYKFRGNGGYTAFIGDVLEAIIDESKKDNSSFDLSQLITKKTSAK</sequence>
<evidence type="ECO:0000313" key="1">
    <source>
        <dbReference type="EMBL" id="MCC3807738.1"/>
    </source>
</evidence>
<gene>
    <name evidence="1" type="ORF">IB292_22205</name>
    <name evidence="2" type="ORF">O1Q84_27625</name>
</gene>